<feature type="domain" description="DUF3857" evidence="1">
    <location>
        <begin position="68"/>
        <end position="229"/>
    </location>
</feature>
<organism evidence="2 3">
    <name type="scientific">Urechidicola croceus</name>
    <dbReference type="NCBI Taxonomy" id="1850246"/>
    <lineage>
        <taxon>Bacteria</taxon>
        <taxon>Pseudomonadati</taxon>
        <taxon>Bacteroidota</taxon>
        <taxon>Flavobacteriia</taxon>
        <taxon>Flavobacteriales</taxon>
        <taxon>Flavobacteriaceae</taxon>
        <taxon>Urechidicola</taxon>
    </lineage>
</organism>
<dbReference type="Gene3D" id="2.60.40.3140">
    <property type="match status" value="1"/>
</dbReference>
<dbReference type="EMBL" id="CP017478">
    <property type="protein sequence ID" value="AOW20551.1"/>
    <property type="molecule type" value="Genomic_DNA"/>
</dbReference>
<reference evidence="2 3" key="1">
    <citation type="submission" date="2016-10" db="EMBL/GenBank/DDBJ databases">
        <title>Lutibacter sp. LPB0138, isolated from marine gastropod.</title>
        <authorList>
            <person name="Kim E."/>
            <person name="Yi H."/>
        </authorList>
    </citation>
    <scope>NUCLEOTIDE SEQUENCE [LARGE SCALE GENOMIC DNA]</scope>
    <source>
        <strain evidence="2 3">LPB0138</strain>
    </source>
</reference>
<accession>A0A1D8P7M0</accession>
<proteinExistence type="predicted"/>
<dbReference type="RefSeq" id="WP_070236694.1">
    <property type="nucleotide sequence ID" value="NZ_CP017478.1"/>
</dbReference>
<sequence length="648" mass="73739">MKKVLITMLVIAFVQFSYCQNYKFGKVSKEELEEQYYPLDSTANAAYLFKKRRTFATVLGNEIKLITEVQVRMKIYNQEGFDWATEEISLFGESNSDSEKVSNLKAVTYNLENGEIEETKLDKNSVFKETKSSSWKVSKFTMPNLKEGSVLEWTYKIYSPYFTHIDDIQIQYEIPVKNYETKIQLLEWFNFNKRQKGYYPFKITESSKRNSTLNTNDKTIEIIEKNIPALKEEPYVNSMKNYAASLQLEVASLSAPTLGLFENYATSWEGVAKDIFKSSSFGGELKKTGHLKDDMVQLNAELTTLPAKIGGALQYVKSKIKWNGNYSQYAEKGLRKAYNDGSGNIGDINLTLVAVLRELGVDANPALVSTRNNGVPLFPTRRGFNYVIAVAETDQGKIMLDASEKYSLPNVLPLRAMNWNATIVRKNGSVGFVKLGSSIASVEESNLNYKISEDGLIEGMNRVKYENLSAIGYRNSNDNLNEEDWISKIEQKNNDIEILNFRVTNMDNISKPVLELYKFEKEDGVEVIGDKMYLSPLLFKANDENPFKLENREYPIDFGAPWDEKIMTSIEIPVGFKVESLPEDLAIGMTDEMGVFVYKVETSGNKIQLSSMVKINKGIVPANYYLEMKEFFKQIVTKQTEKIVLSKS</sequence>
<gene>
    <name evidence="2" type="ORF">LPB138_07605</name>
</gene>
<dbReference type="STRING" id="1850246.LPB138_07605"/>
<evidence type="ECO:0000259" key="1">
    <source>
        <dbReference type="Pfam" id="PF12969"/>
    </source>
</evidence>
<name>A0A1D8P7M0_9FLAO</name>
<evidence type="ECO:0000313" key="3">
    <source>
        <dbReference type="Proteomes" id="UP000176050"/>
    </source>
</evidence>
<dbReference type="InterPro" id="IPR024618">
    <property type="entry name" value="DUF3857"/>
</dbReference>
<keyword evidence="3" id="KW-1185">Reference proteome</keyword>
<dbReference type="Pfam" id="PF12969">
    <property type="entry name" value="DUF3857"/>
    <property type="match status" value="1"/>
</dbReference>
<dbReference type="KEGG" id="lul:LPB138_07605"/>
<dbReference type="Gene3D" id="3.10.620.30">
    <property type="match status" value="1"/>
</dbReference>
<dbReference type="Proteomes" id="UP000176050">
    <property type="component" value="Chromosome"/>
</dbReference>
<evidence type="ECO:0000313" key="2">
    <source>
        <dbReference type="EMBL" id="AOW20551.1"/>
    </source>
</evidence>
<dbReference type="Gene3D" id="2.60.120.1130">
    <property type="match status" value="1"/>
</dbReference>
<dbReference type="OrthoDB" id="98874at2"/>
<protein>
    <recommendedName>
        <fullName evidence="1">DUF3857 domain-containing protein</fullName>
    </recommendedName>
</protein>
<dbReference type="AlphaFoldDB" id="A0A1D8P7M0"/>